<evidence type="ECO:0000256" key="5">
    <source>
        <dbReference type="ARBA" id="ARBA00022801"/>
    </source>
</evidence>
<keyword evidence="5 8" id="KW-0378">Hydrolase</keyword>
<dbReference type="InterPro" id="IPR006074">
    <property type="entry name" value="GTP1-OBG_CS"/>
</dbReference>
<evidence type="ECO:0000256" key="6">
    <source>
        <dbReference type="ARBA" id="ARBA00022842"/>
    </source>
</evidence>
<evidence type="ECO:0000259" key="10">
    <source>
        <dbReference type="PROSITE" id="PS51883"/>
    </source>
</evidence>
<dbReference type="InterPro" id="IPR036726">
    <property type="entry name" value="GTP1_OBG_dom_sf"/>
</dbReference>
<comment type="function">
    <text evidence="8">An essential GTPase which binds GTP, GDP and possibly (p)ppGpp with moderate affinity, with high nucleotide exchange rates and a fairly low GTP hydrolysis rate. Plays a role in control of the cell cycle, stress response, ribosome biogenesis and in those bacteria that undergo differentiation, in morphogenesis control.</text>
</comment>
<feature type="binding site" evidence="8">
    <location>
        <begin position="316"/>
        <end position="318"/>
    </location>
    <ligand>
        <name>GTP</name>
        <dbReference type="ChEBI" id="CHEBI:37565"/>
    </ligand>
</feature>
<dbReference type="EC" id="3.6.5.-" evidence="8"/>
<dbReference type="PROSITE" id="PS51883">
    <property type="entry name" value="OBG"/>
    <property type="match status" value="1"/>
</dbReference>
<dbReference type="SUPFAM" id="SSF82051">
    <property type="entry name" value="Obg GTP-binding protein N-terminal domain"/>
    <property type="match status" value="1"/>
</dbReference>
<dbReference type="InterPro" id="IPR045086">
    <property type="entry name" value="OBG_GTPase"/>
</dbReference>
<evidence type="ECO:0000256" key="3">
    <source>
        <dbReference type="ARBA" id="ARBA00022723"/>
    </source>
</evidence>
<keyword evidence="6 8" id="KW-0460">Magnesium</keyword>
<dbReference type="GO" id="GO:0000287">
    <property type="term" value="F:magnesium ion binding"/>
    <property type="evidence" value="ECO:0007669"/>
    <property type="project" value="InterPro"/>
</dbReference>
<evidence type="ECO:0000313" key="11">
    <source>
        <dbReference type="EMBL" id="HJA78562.1"/>
    </source>
</evidence>
<dbReference type="PANTHER" id="PTHR11702">
    <property type="entry name" value="DEVELOPMENTALLY REGULATED GTP-BINDING PROTEIN-RELATED"/>
    <property type="match status" value="1"/>
</dbReference>
<dbReference type="GO" id="GO:0005525">
    <property type="term" value="F:GTP binding"/>
    <property type="evidence" value="ECO:0007669"/>
    <property type="project" value="UniProtKB-UniRule"/>
</dbReference>
<evidence type="ECO:0000256" key="2">
    <source>
        <dbReference type="ARBA" id="ARBA00022490"/>
    </source>
</evidence>
<dbReference type="GO" id="GO:0005737">
    <property type="term" value="C:cytoplasm"/>
    <property type="evidence" value="ECO:0007669"/>
    <property type="project" value="UniProtKB-SubCell"/>
</dbReference>
<dbReference type="PANTHER" id="PTHR11702:SF31">
    <property type="entry name" value="MITOCHONDRIAL RIBOSOME-ASSOCIATED GTPASE 2"/>
    <property type="match status" value="1"/>
</dbReference>
<dbReference type="Pfam" id="PF01018">
    <property type="entry name" value="GTP1_OBG"/>
    <property type="match status" value="1"/>
</dbReference>
<reference evidence="11" key="2">
    <citation type="submission" date="2021-04" db="EMBL/GenBank/DDBJ databases">
        <authorList>
            <person name="Gilroy R."/>
        </authorList>
    </citation>
    <scope>NUCLEOTIDE SEQUENCE</scope>
    <source>
        <strain evidence="11">5032</strain>
    </source>
</reference>
<comment type="subunit">
    <text evidence="8">Monomer.</text>
</comment>
<dbReference type="SUPFAM" id="SSF52540">
    <property type="entry name" value="P-loop containing nucleoside triphosphate hydrolases"/>
    <property type="match status" value="1"/>
</dbReference>
<keyword evidence="4 8" id="KW-0547">Nucleotide-binding</keyword>
<keyword evidence="3 8" id="KW-0479">Metal-binding</keyword>
<dbReference type="GO" id="GO:0042254">
    <property type="term" value="P:ribosome biogenesis"/>
    <property type="evidence" value="ECO:0007669"/>
    <property type="project" value="UniProtKB-UniRule"/>
</dbReference>
<evidence type="ECO:0000259" key="9">
    <source>
        <dbReference type="PROSITE" id="PS51710"/>
    </source>
</evidence>
<dbReference type="AlphaFoldDB" id="A0A9D2HLW4"/>
<dbReference type="PROSITE" id="PS51710">
    <property type="entry name" value="G_OBG"/>
    <property type="match status" value="1"/>
</dbReference>
<dbReference type="GO" id="GO:0003924">
    <property type="term" value="F:GTPase activity"/>
    <property type="evidence" value="ECO:0007669"/>
    <property type="project" value="UniProtKB-UniRule"/>
</dbReference>
<dbReference type="CDD" id="cd01898">
    <property type="entry name" value="Obg"/>
    <property type="match status" value="1"/>
</dbReference>
<name>A0A9D2HLW4_9BACT</name>
<dbReference type="NCBIfam" id="NF008955">
    <property type="entry name" value="PRK12297.1"/>
    <property type="match status" value="1"/>
</dbReference>
<keyword evidence="7 8" id="KW-0342">GTP-binding</keyword>
<comment type="cofactor">
    <cofactor evidence="8">
        <name>Mg(2+)</name>
        <dbReference type="ChEBI" id="CHEBI:18420"/>
    </cofactor>
</comment>
<evidence type="ECO:0000256" key="4">
    <source>
        <dbReference type="ARBA" id="ARBA00022741"/>
    </source>
</evidence>
<dbReference type="PROSITE" id="PS00905">
    <property type="entry name" value="GTP1_OBG"/>
    <property type="match status" value="1"/>
</dbReference>
<reference evidence="11" key="1">
    <citation type="journal article" date="2021" name="PeerJ">
        <title>Extensive microbial diversity within the chicken gut microbiome revealed by metagenomics and culture.</title>
        <authorList>
            <person name="Gilroy R."/>
            <person name="Ravi A."/>
            <person name="Getino M."/>
            <person name="Pursley I."/>
            <person name="Horton D.L."/>
            <person name="Alikhan N.F."/>
            <person name="Baker D."/>
            <person name="Gharbi K."/>
            <person name="Hall N."/>
            <person name="Watson M."/>
            <person name="Adriaenssens E.M."/>
            <person name="Foster-Nyarko E."/>
            <person name="Jarju S."/>
            <person name="Secka A."/>
            <person name="Antonio M."/>
            <person name="Oren A."/>
            <person name="Chaudhuri R.R."/>
            <person name="La Ragione R."/>
            <person name="Hildebrand F."/>
            <person name="Pallen M.J."/>
        </authorList>
    </citation>
    <scope>NUCLEOTIDE SEQUENCE</scope>
    <source>
        <strain evidence="11">5032</strain>
    </source>
</reference>
<feature type="binding site" evidence="8">
    <location>
        <position position="196"/>
    </location>
    <ligand>
        <name>Mg(2+)</name>
        <dbReference type="ChEBI" id="CHEBI:18420"/>
    </ligand>
</feature>
<dbReference type="InterPro" id="IPR006169">
    <property type="entry name" value="GTP1_OBG_dom"/>
</dbReference>
<sequence>MRFVDEARIQVRAGKGGHGCVSFRREKFVPRGGPNGGNGGNGGSVILRAEARLLSLYDFRLKRLYEARNGQPGMGSQCDGKNGEDLILDLPVGTLAYALDEDGGERLLADLSEPGQEVLVARGGRGGKGNEHFKTSTMRAPRFAQPGEPGEALDLRLELKILADAGLLGLPNAGKSTFISRVSAARPKIAAYPFTTLTPNLGVLIDEFDPDRRMVIADIPGLIEGAHEGQGLGHRFLKHVERTRFLVHILSIEDVNDDDPWAGFELINEELRRFSEELGTRRQIEVVNKIDLAAPERLEALRERARADGRNVFFISARENMGIEPLVAELWKLRDSMETHEPLHRSLTAAPAEEDDFEDIEVIYTRE</sequence>
<proteinExistence type="inferred from homology"/>
<evidence type="ECO:0000256" key="7">
    <source>
        <dbReference type="ARBA" id="ARBA00023134"/>
    </source>
</evidence>
<dbReference type="NCBIfam" id="TIGR02729">
    <property type="entry name" value="Obg_CgtA"/>
    <property type="match status" value="1"/>
</dbReference>
<comment type="caution">
    <text evidence="11">The sequence shown here is derived from an EMBL/GenBank/DDBJ whole genome shotgun (WGS) entry which is preliminary data.</text>
</comment>
<dbReference type="Gene3D" id="2.70.210.12">
    <property type="entry name" value="GTP1/OBG domain"/>
    <property type="match status" value="1"/>
</dbReference>
<feature type="binding site" evidence="8">
    <location>
        <begin position="194"/>
        <end position="198"/>
    </location>
    <ligand>
        <name>GTP</name>
        <dbReference type="ChEBI" id="CHEBI:37565"/>
    </ligand>
</feature>
<dbReference type="Gene3D" id="3.40.50.300">
    <property type="entry name" value="P-loop containing nucleotide triphosphate hydrolases"/>
    <property type="match status" value="1"/>
</dbReference>
<dbReference type="Proteomes" id="UP000823821">
    <property type="component" value="Unassembled WGS sequence"/>
</dbReference>
<feature type="domain" description="Obg" evidence="10">
    <location>
        <begin position="1"/>
        <end position="162"/>
    </location>
</feature>
<dbReference type="HAMAP" id="MF_01454">
    <property type="entry name" value="GTPase_Obg"/>
    <property type="match status" value="1"/>
</dbReference>
<feature type="binding site" evidence="8">
    <location>
        <begin position="169"/>
        <end position="176"/>
    </location>
    <ligand>
        <name>GTP</name>
        <dbReference type="ChEBI" id="CHEBI:37565"/>
    </ligand>
</feature>
<dbReference type="FunFam" id="2.70.210.12:FF:000001">
    <property type="entry name" value="GTPase Obg"/>
    <property type="match status" value="1"/>
</dbReference>
<dbReference type="InterPro" id="IPR027417">
    <property type="entry name" value="P-loop_NTPase"/>
</dbReference>
<feature type="binding site" evidence="8">
    <location>
        <begin position="288"/>
        <end position="291"/>
    </location>
    <ligand>
        <name>GTP</name>
        <dbReference type="ChEBI" id="CHEBI:37565"/>
    </ligand>
</feature>
<organism evidence="11 12">
    <name type="scientific">Candidatus Desulfovibrio intestinavium</name>
    <dbReference type="NCBI Taxonomy" id="2838534"/>
    <lineage>
        <taxon>Bacteria</taxon>
        <taxon>Pseudomonadati</taxon>
        <taxon>Thermodesulfobacteriota</taxon>
        <taxon>Desulfovibrionia</taxon>
        <taxon>Desulfovibrionales</taxon>
        <taxon>Desulfovibrionaceae</taxon>
        <taxon>Desulfovibrio</taxon>
    </lineage>
</organism>
<accession>A0A9D2HLW4</accession>
<evidence type="ECO:0000256" key="1">
    <source>
        <dbReference type="ARBA" id="ARBA00007699"/>
    </source>
</evidence>
<feature type="binding site" evidence="8">
    <location>
        <position position="176"/>
    </location>
    <ligand>
        <name>Mg(2+)</name>
        <dbReference type="ChEBI" id="CHEBI:18420"/>
    </ligand>
</feature>
<dbReference type="InterPro" id="IPR014100">
    <property type="entry name" value="GTP-bd_Obg/CgtA"/>
</dbReference>
<evidence type="ECO:0000256" key="8">
    <source>
        <dbReference type="HAMAP-Rule" id="MF_01454"/>
    </source>
</evidence>
<comment type="similarity">
    <text evidence="1 8">Belongs to the TRAFAC class OBG-HflX-like GTPase superfamily. OBG GTPase family.</text>
</comment>
<comment type="subcellular location">
    <subcellularLocation>
        <location evidence="8">Cytoplasm</location>
    </subcellularLocation>
</comment>
<dbReference type="NCBIfam" id="NF008956">
    <property type="entry name" value="PRK12299.1"/>
    <property type="match status" value="1"/>
</dbReference>
<dbReference type="Pfam" id="PF01926">
    <property type="entry name" value="MMR_HSR1"/>
    <property type="match status" value="1"/>
</dbReference>
<dbReference type="InterPro" id="IPR006073">
    <property type="entry name" value="GTP-bd"/>
</dbReference>
<keyword evidence="2 8" id="KW-0963">Cytoplasm</keyword>
<dbReference type="PRINTS" id="PR00326">
    <property type="entry name" value="GTP1OBG"/>
</dbReference>
<gene>
    <name evidence="11" type="primary">obgE</name>
    <name evidence="8" type="synonym">obg</name>
    <name evidence="11" type="ORF">H9784_03170</name>
</gene>
<protein>
    <recommendedName>
        <fullName evidence="8">GTPase Obg</fullName>
        <ecNumber evidence="8">3.6.5.-</ecNumber>
    </recommendedName>
    <alternativeName>
        <fullName evidence="8">GTP-binding protein Obg</fullName>
    </alternativeName>
</protein>
<feature type="binding site" evidence="8">
    <location>
        <begin position="218"/>
        <end position="221"/>
    </location>
    <ligand>
        <name>GTP</name>
        <dbReference type="ChEBI" id="CHEBI:37565"/>
    </ligand>
</feature>
<dbReference type="GO" id="GO:0043022">
    <property type="term" value="F:ribosome binding"/>
    <property type="evidence" value="ECO:0007669"/>
    <property type="project" value="UniProtKB-ARBA"/>
</dbReference>
<dbReference type="EMBL" id="DWZD01000019">
    <property type="protein sequence ID" value="HJA78562.1"/>
    <property type="molecule type" value="Genomic_DNA"/>
</dbReference>
<evidence type="ECO:0000313" key="12">
    <source>
        <dbReference type="Proteomes" id="UP000823821"/>
    </source>
</evidence>
<feature type="domain" description="OBG-type G" evidence="9">
    <location>
        <begin position="163"/>
        <end position="335"/>
    </location>
</feature>
<dbReference type="PIRSF" id="PIRSF002401">
    <property type="entry name" value="GTP_bd_Obg/CgtA"/>
    <property type="match status" value="1"/>
</dbReference>
<dbReference type="InterPro" id="IPR031167">
    <property type="entry name" value="G_OBG"/>
</dbReference>